<gene>
    <name evidence="2" type="ORF">EFL95_00905</name>
</gene>
<protein>
    <submittedName>
        <fullName evidence="2">DUF4345 domain-containing protein</fullName>
    </submittedName>
</protein>
<evidence type="ECO:0000313" key="3">
    <source>
        <dbReference type="Proteomes" id="UP000277094"/>
    </source>
</evidence>
<accession>A0A3N0E0Z5</accession>
<keyword evidence="1" id="KW-0472">Membrane</keyword>
<dbReference type="OrthoDB" id="8481950at2"/>
<feature type="transmembrane region" description="Helical" evidence="1">
    <location>
        <begin position="84"/>
        <end position="104"/>
    </location>
</feature>
<dbReference type="Proteomes" id="UP000277094">
    <property type="component" value="Unassembled WGS sequence"/>
</dbReference>
<dbReference type="EMBL" id="RJSG01000001">
    <property type="protein sequence ID" value="RNL81456.1"/>
    <property type="molecule type" value="Genomic_DNA"/>
</dbReference>
<keyword evidence="3" id="KW-1185">Reference proteome</keyword>
<feature type="transmembrane region" description="Helical" evidence="1">
    <location>
        <begin position="30"/>
        <end position="46"/>
    </location>
</feature>
<dbReference type="Pfam" id="PF14248">
    <property type="entry name" value="DUF4345"/>
    <property type="match status" value="1"/>
</dbReference>
<evidence type="ECO:0000313" key="2">
    <source>
        <dbReference type="EMBL" id="RNL81456.1"/>
    </source>
</evidence>
<sequence>MGLAALVRPAFIWAPFGVAPTTPESRSEVRAVYGGFGLAIAALLVLTDGSDTLRDGALVAVAVSLFGMAAGRLVSALVEPRTLLRSPGFFLVLEVGLAALTLAAR</sequence>
<organism evidence="2 3">
    <name type="scientific">Nocardioides marmorisolisilvae</name>
    <dbReference type="NCBI Taxonomy" id="1542737"/>
    <lineage>
        <taxon>Bacteria</taxon>
        <taxon>Bacillati</taxon>
        <taxon>Actinomycetota</taxon>
        <taxon>Actinomycetes</taxon>
        <taxon>Propionibacteriales</taxon>
        <taxon>Nocardioidaceae</taxon>
        <taxon>Nocardioides</taxon>
    </lineage>
</organism>
<reference evidence="2 3" key="1">
    <citation type="submission" date="2018-11" db="EMBL/GenBank/DDBJ databases">
        <authorList>
            <person name="Li F."/>
        </authorList>
    </citation>
    <scope>NUCLEOTIDE SEQUENCE [LARGE SCALE GENOMIC DNA]</scope>
    <source>
        <strain evidence="2 3">KIS18-7</strain>
    </source>
</reference>
<keyword evidence="1" id="KW-1133">Transmembrane helix</keyword>
<name>A0A3N0E0Z5_9ACTN</name>
<dbReference type="InterPro" id="IPR025597">
    <property type="entry name" value="DUF4345"/>
</dbReference>
<feature type="transmembrane region" description="Helical" evidence="1">
    <location>
        <begin position="58"/>
        <end position="78"/>
    </location>
</feature>
<keyword evidence="1" id="KW-0812">Transmembrane</keyword>
<proteinExistence type="predicted"/>
<comment type="caution">
    <text evidence="2">The sequence shown here is derived from an EMBL/GenBank/DDBJ whole genome shotgun (WGS) entry which is preliminary data.</text>
</comment>
<dbReference type="AlphaFoldDB" id="A0A3N0E0Z5"/>
<evidence type="ECO:0000256" key="1">
    <source>
        <dbReference type="SAM" id="Phobius"/>
    </source>
</evidence>